<accession>A0A431FYG8</accession>
<dbReference type="InterPro" id="IPR016152">
    <property type="entry name" value="PTrfase/Anion_transptr"/>
</dbReference>
<protein>
    <submittedName>
        <fullName evidence="1">Uncharacterized protein</fullName>
    </submittedName>
</protein>
<reference evidence="1 2" key="1">
    <citation type="journal article" date="2019" name="Appl. Environ. Microbiol.">
        <title>Population genetics and characterization of Campylobacter jejuni isolates in western jackdaws and game birds in Finland.</title>
        <authorList>
            <person name="Kovanen S."/>
            <person name="Rossi M."/>
            <person name="Pohja-Mykra M."/>
            <person name="Nieminen T."/>
            <person name="Raunio-Saarnisto M."/>
            <person name="Sauvala M."/>
            <person name="Fredriksson-Ahomaa M."/>
            <person name="Hanninen M.L."/>
            <person name="Kivisto R."/>
        </authorList>
    </citation>
    <scope>NUCLEOTIDE SEQUENCE [LARGE SCALE GENOMIC DNA]</scope>
    <source>
        <strain evidence="1 2">CB304</strain>
    </source>
</reference>
<comment type="caution">
    <text evidence="1">The sequence shown here is derived from an EMBL/GenBank/DDBJ whole genome shotgun (WGS) entry which is preliminary data.</text>
</comment>
<gene>
    <name evidence="1" type="ORF">C3H48_03480</name>
</gene>
<name>A0A431FYG8_CAMJU</name>
<dbReference type="SUPFAM" id="SSF55804">
    <property type="entry name" value="Phoshotransferase/anion transport protein"/>
    <property type="match status" value="1"/>
</dbReference>
<dbReference type="AlphaFoldDB" id="A0A431FYG8"/>
<dbReference type="EMBL" id="PRCE01000015">
    <property type="protein sequence ID" value="RTJ98503.1"/>
    <property type="molecule type" value="Genomic_DNA"/>
</dbReference>
<evidence type="ECO:0000313" key="1">
    <source>
        <dbReference type="EMBL" id="RTJ98503.1"/>
    </source>
</evidence>
<dbReference type="RefSeq" id="WP_126236902.1">
    <property type="nucleotide sequence ID" value="NZ_PRCE01000015.1"/>
</dbReference>
<evidence type="ECO:0000313" key="2">
    <source>
        <dbReference type="Proteomes" id="UP000286791"/>
    </source>
</evidence>
<dbReference type="Proteomes" id="UP000286791">
    <property type="component" value="Unassembled WGS sequence"/>
</dbReference>
<sequence>MSKPLNEEIFVEFKSDIAERKNEVLLQVLELLETFRSGENEKMARISSELTEILENEENLEKILNAKNLEELLNILTALNEDKMIKVYEVSYLKEKFPNVMVGKFLK</sequence>
<proteinExistence type="predicted"/>
<organism evidence="1 2">
    <name type="scientific">Campylobacter jejuni</name>
    <dbReference type="NCBI Taxonomy" id="197"/>
    <lineage>
        <taxon>Bacteria</taxon>
        <taxon>Pseudomonadati</taxon>
        <taxon>Campylobacterota</taxon>
        <taxon>Epsilonproteobacteria</taxon>
        <taxon>Campylobacterales</taxon>
        <taxon>Campylobacteraceae</taxon>
        <taxon>Campylobacter</taxon>
    </lineage>
</organism>